<evidence type="ECO:0000313" key="3">
    <source>
        <dbReference type="Proteomes" id="UP000007151"/>
    </source>
</evidence>
<feature type="region of interest" description="Disordered" evidence="1">
    <location>
        <begin position="1"/>
        <end position="31"/>
    </location>
</feature>
<reference evidence="2 3" key="1">
    <citation type="journal article" date="2011" name="Cell">
        <title>The monarch butterfly genome yields insights into long-distance migration.</title>
        <authorList>
            <person name="Zhan S."/>
            <person name="Merlin C."/>
            <person name="Boore J.L."/>
            <person name="Reppert S.M."/>
        </authorList>
    </citation>
    <scope>NUCLEOTIDE SEQUENCE [LARGE SCALE GENOMIC DNA]</scope>
    <source>
        <strain evidence="2">F-2</strain>
    </source>
</reference>
<comment type="caution">
    <text evidence="2">The sequence shown here is derived from an EMBL/GenBank/DDBJ whole genome shotgun (WGS) entry which is preliminary data.</text>
</comment>
<protein>
    <submittedName>
        <fullName evidence="2">Uncharacterized protein</fullName>
    </submittedName>
</protein>
<organism evidence="2 3">
    <name type="scientific">Danaus plexippus plexippus</name>
    <dbReference type="NCBI Taxonomy" id="278856"/>
    <lineage>
        <taxon>Eukaryota</taxon>
        <taxon>Metazoa</taxon>
        <taxon>Ecdysozoa</taxon>
        <taxon>Arthropoda</taxon>
        <taxon>Hexapoda</taxon>
        <taxon>Insecta</taxon>
        <taxon>Pterygota</taxon>
        <taxon>Neoptera</taxon>
        <taxon>Endopterygota</taxon>
        <taxon>Lepidoptera</taxon>
        <taxon>Glossata</taxon>
        <taxon>Ditrysia</taxon>
        <taxon>Papilionoidea</taxon>
        <taxon>Nymphalidae</taxon>
        <taxon>Danainae</taxon>
        <taxon>Danaini</taxon>
        <taxon>Danaina</taxon>
        <taxon>Danaus</taxon>
        <taxon>Danaus</taxon>
    </lineage>
</organism>
<keyword evidence="3" id="KW-1185">Reference proteome</keyword>
<dbReference type="KEGG" id="dpl:KGM_210867B"/>
<dbReference type="Proteomes" id="UP000007151">
    <property type="component" value="Unassembled WGS sequence"/>
</dbReference>
<dbReference type="EMBL" id="AGBW02013447">
    <property type="protein sequence ID" value="OWR43424.1"/>
    <property type="molecule type" value="Genomic_DNA"/>
</dbReference>
<feature type="compositionally biased region" description="Basic residues" evidence="1">
    <location>
        <begin position="1"/>
        <end position="10"/>
    </location>
</feature>
<dbReference type="InParanoid" id="A0A212EPM4"/>
<sequence>QPHAYSHKPKPVSTGQFVLADDRGRMSTGNY</sequence>
<dbReference type="AlphaFoldDB" id="A0A212EPM4"/>
<evidence type="ECO:0000256" key="1">
    <source>
        <dbReference type="SAM" id="MobiDB-lite"/>
    </source>
</evidence>
<evidence type="ECO:0000313" key="2">
    <source>
        <dbReference type="EMBL" id="OWR43424.1"/>
    </source>
</evidence>
<proteinExistence type="predicted"/>
<feature type="non-terminal residue" evidence="2">
    <location>
        <position position="1"/>
    </location>
</feature>
<name>A0A212EPM4_DANPL</name>
<accession>A0A212EPM4</accession>
<gene>
    <name evidence="2" type="ORF">KGM_210867B</name>
</gene>